<protein>
    <submittedName>
        <fullName evidence="1">Type II secretory pathway</fullName>
    </submittedName>
</protein>
<gene>
    <name evidence="1" type="ORF">C2E21_7754</name>
</gene>
<comment type="caution">
    <text evidence="1">The sequence shown here is derived from an EMBL/GenBank/DDBJ whole genome shotgun (WGS) entry which is preliminary data.</text>
</comment>
<evidence type="ECO:0000313" key="2">
    <source>
        <dbReference type="Proteomes" id="UP000239899"/>
    </source>
</evidence>
<organism evidence="1 2">
    <name type="scientific">Chlorella sorokiniana</name>
    <name type="common">Freshwater green alga</name>
    <dbReference type="NCBI Taxonomy" id="3076"/>
    <lineage>
        <taxon>Eukaryota</taxon>
        <taxon>Viridiplantae</taxon>
        <taxon>Chlorophyta</taxon>
        <taxon>core chlorophytes</taxon>
        <taxon>Trebouxiophyceae</taxon>
        <taxon>Chlorellales</taxon>
        <taxon>Chlorellaceae</taxon>
        <taxon>Chlorella clade</taxon>
        <taxon>Chlorella</taxon>
    </lineage>
</organism>
<dbReference type="AlphaFoldDB" id="A0A2P6TG69"/>
<sequence length="107" mass="11084">MKVSSVLKPHKHLRRHKSGGACQAVVMAGAADQGAAHGGAGAAYPKALASFKDPCGSFKKELCDDYRGGDPGDDPLALLTKASCAGGQVPPMQPRFRELVSLFGCES</sequence>
<dbReference type="Proteomes" id="UP000239899">
    <property type="component" value="Unassembled WGS sequence"/>
</dbReference>
<reference evidence="1 2" key="1">
    <citation type="journal article" date="2018" name="Plant J.">
        <title>Genome sequences of Chlorella sorokiniana UTEX 1602 and Micractinium conductrix SAG 241.80: implications to maltose excretion by a green alga.</title>
        <authorList>
            <person name="Arriola M.B."/>
            <person name="Velmurugan N."/>
            <person name="Zhang Y."/>
            <person name="Plunkett M.H."/>
            <person name="Hondzo H."/>
            <person name="Barney B.M."/>
        </authorList>
    </citation>
    <scope>NUCLEOTIDE SEQUENCE [LARGE SCALE GENOMIC DNA]</scope>
    <source>
        <strain evidence="2">UTEX 1602</strain>
    </source>
</reference>
<dbReference type="EMBL" id="LHPG02000017">
    <property type="protein sequence ID" value="PRW33109.1"/>
    <property type="molecule type" value="Genomic_DNA"/>
</dbReference>
<accession>A0A2P6TG69</accession>
<keyword evidence="2" id="KW-1185">Reference proteome</keyword>
<evidence type="ECO:0000313" key="1">
    <source>
        <dbReference type="EMBL" id="PRW33109.1"/>
    </source>
</evidence>
<name>A0A2P6TG69_CHLSO</name>
<proteinExistence type="predicted"/>